<feature type="region of interest" description="Disordered" evidence="1">
    <location>
        <begin position="107"/>
        <end position="159"/>
    </location>
</feature>
<feature type="compositionally biased region" description="Polar residues" evidence="1">
    <location>
        <begin position="108"/>
        <end position="122"/>
    </location>
</feature>
<reference evidence="3" key="1">
    <citation type="submission" date="2017-03" db="EMBL/GenBank/DDBJ databases">
        <title>Phytopthora megakarya and P. palmivora, two closely related causual agents of cacao black pod achieved similar genome size and gene model numbers by different mechanisms.</title>
        <authorList>
            <person name="Ali S."/>
            <person name="Shao J."/>
            <person name="Larry D.J."/>
            <person name="Kronmiller B."/>
            <person name="Shen D."/>
            <person name="Strem M.D."/>
            <person name="Melnick R.L."/>
            <person name="Guiltinan M.J."/>
            <person name="Tyler B.M."/>
            <person name="Meinhardt L.W."/>
            <person name="Bailey B.A."/>
        </authorList>
    </citation>
    <scope>NUCLEOTIDE SEQUENCE [LARGE SCALE GENOMIC DNA]</scope>
    <source>
        <strain evidence="3">zdho120</strain>
    </source>
</reference>
<dbReference type="Proteomes" id="UP000198211">
    <property type="component" value="Unassembled WGS sequence"/>
</dbReference>
<evidence type="ECO:0000313" key="3">
    <source>
        <dbReference type="Proteomes" id="UP000198211"/>
    </source>
</evidence>
<organism evidence="2 3">
    <name type="scientific">Phytophthora megakarya</name>
    <dbReference type="NCBI Taxonomy" id="4795"/>
    <lineage>
        <taxon>Eukaryota</taxon>
        <taxon>Sar</taxon>
        <taxon>Stramenopiles</taxon>
        <taxon>Oomycota</taxon>
        <taxon>Peronosporomycetes</taxon>
        <taxon>Peronosporales</taxon>
        <taxon>Peronosporaceae</taxon>
        <taxon>Phytophthora</taxon>
    </lineage>
</organism>
<keyword evidence="3" id="KW-1185">Reference proteome</keyword>
<protein>
    <submittedName>
        <fullName evidence="2">Uncharacterized protein</fullName>
    </submittedName>
</protein>
<accession>A0A225WPW7</accession>
<comment type="caution">
    <text evidence="2">The sequence shown here is derived from an EMBL/GenBank/DDBJ whole genome shotgun (WGS) entry which is preliminary data.</text>
</comment>
<evidence type="ECO:0000313" key="2">
    <source>
        <dbReference type="EMBL" id="OWZ19169.1"/>
    </source>
</evidence>
<gene>
    <name evidence="2" type="ORF">PHMEG_0006628</name>
</gene>
<sequence length="277" mass="31234">MEYWSVNSNSDDWDTTVSLPEFGYNSRYQASIGTSPFQADIGYMPSTPTTINRIMDTGDMADSAATKLGEEFVEKQKNLLARVKRQLLAAQDRRSVEGSKEAKVAMFDTSSSANVRKQSSISTDRDNDLNTGATDTANRTNTNMDSKQNETANKQSEINQEKCHVAQTRTDTDNQYCHCFSSYSFSNSSILDGKGQRLTSMRRCYEDSTDGKKLRSTWNRMDPIDDGHHTAVCSCCPPSDFEALWKHSPFGEMHKKTIKDQQQMQLEHAQQEQQVTV</sequence>
<name>A0A225WPW7_9STRA</name>
<dbReference type="EMBL" id="NBNE01000478">
    <property type="protein sequence ID" value="OWZ19169.1"/>
    <property type="molecule type" value="Genomic_DNA"/>
</dbReference>
<proteinExistence type="predicted"/>
<feature type="compositionally biased region" description="Polar residues" evidence="1">
    <location>
        <begin position="129"/>
        <end position="158"/>
    </location>
</feature>
<evidence type="ECO:0000256" key="1">
    <source>
        <dbReference type="SAM" id="MobiDB-lite"/>
    </source>
</evidence>
<dbReference type="AlphaFoldDB" id="A0A225WPW7"/>